<dbReference type="OrthoDB" id="9816557at2"/>
<dbReference type="RefSeq" id="WP_110063791.1">
    <property type="nucleotide sequence ID" value="NZ_QGTW01000002.1"/>
</dbReference>
<protein>
    <submittedName>
        <fullName evidence="4">S-layer family protein</fullName>
    </submittedName>
</protein>
<dbReference type="Pfam" id="PF00395">
    <property type="entry name" value="SLH"/>
    <property type="match status" value="3"/>
</dbReference>
<dbReference type="InterPro" id="IPR002901">
    <property type="entry name" value="MGlyc_endo_b_GlcNAc-like_dom"/>
</dbReference>
<dbReference type="PANTHER" id="PTHR43308">
    <property type="entry name" value="OUTER MEMBRANE PROTEIN ALPHA-RELATED"/>
    <property type="match status" value="1"/>
</dbReference>
<dbReference type="Proteomes" id="UP000247150">
    <property type="component" value="Unassembled WGS sequence"/>
</dbReference>
<feature type="chain" id="PRO_5015890190" evidence="2">
    <location>
        <begin position="24"/>
        <end position="638"/>
    </location>
</feature>
<evidence type="ECO:0000259" key="3">
    <source>
        <dbReference type="PROSITE" id="PS51272"/>
    </source>
</evidence>
<evidence type="ECO:0000313" key="4">
    <source>
        <dbReference type="EMBL" id="PWW31249.1"/>
    </source>
</evidence>
<feature type="domain" description="SLH" evidence="3">
    <location>
        <begin position="88"/>
        <end position="151"/>
    </location>
</feature>
<dbReference type="EMBL" id="QGTW01000002">
    <property type="protein sequence ID" value="PWW31249.1"/>
    <property type="molecule type" value="Genomic_DNA"/>
</dbReference>
<organism evidence="4 5">
    <name type="scientific">Cytobacillus oceanisediminis</name>
    <dbReference type="NCBI Taxonomy" id="665099"/>
    <lineage>
        <taxon>Bacteria</taxon>
        <taxon>Bacillati</taxon>
        <taxon>Bacillota</taxon>
        <taxon>Bacilli</taxon>
        <taxon>Bacillales</taxon>
        <taxon>Bacillaceae</taxon>
        <taxon>Cytobacillus</taxon>
    </lineage>
</organism>
<accession>A0A2V3A687</accession>
<feature type="signal peptide" evidence="2">
    <location>
        <begin position="1"/>
        <end position="23"/>
    </location>
</feature>
<dbReference type="PROSITE" id="PS51272">
    <property type="entry name" value="SLH"/>
    <property type="match status" value="3"/>
</dbReference>
<sequence length="638" mass="70245">MKRILLGIVTVFLLLAHAPSTFAADDITGHYYETDMRVLIAKDILGGYGPGEYRPDQQVTRAEFAALVVRSLELQPMMAAEFSVASAAEPLFKDVNPENWHYAAVDAAVKAGIVGGYPDDTFKPNANISRQEMAAMIMRAINTRAIFSETVSLNFKDNDKINPIFKDSIQRLLYLGVMSGNSDGTFGPLTNTTRGQTSAVLNRMLKVINPPQNLEFKVASIGTDGTPIILREFETFANAKSSVQDNQVVLQGNTIVYMKTGVAAANKFTIIYDSADLSGNGRTYVNTGTELRYFDATETAVKIQLGSNVGYVAQDNVNLIPNALVSGRSYYKRVGGDLYHNVYNPVTNSYTGDTLLGKAPSFMTEGQKYYSWDGFNYSLASGTRAGEAYTYFNHLPLHVKTSYTAEEIDRYLTEKYPDAYKSKFPVSPLAGTGKDFKEMEAKYQVNALYLMAHAIHESAWGTSAIAQDKKNLYGMKAYDSDAYGSATTYESFRASIEDAAKYVTTAYQAPKGTYYNGAVLGNKSVGMNVKYASDPYWGERIAGHMYRADSFLGSRDNNALKLAKNSIESLNVRTGYGTSFPILYALKIKGIPFVYTGTGQKDGALWYRIISDDINNRDGYVYGNGSLGQYVKELPLAK</sequence>
<dbReference type="GO" id="GO:0004040">
    <property type="term" value="F:amidase activity"/>
    <property type="evidence" value="ECO:0007669"/>
    <property type="project" value="InterPro"/>
</dbReference>
<dbReference type="Gene3D" id="1.10.530.10">
    <property type="match status" value="1"/>
</dbReference>
<feature type="domain" description="SLH" evidence="3">
    <location>
        <begin position="152"/>
        <end position="215"/>
    </location>
</feature>
<proteinExistence type="predicted"/>
<feature type="domain" description="SLH" evidence="3">
    <location>
        <begin position="19"/>
        <end position="82"/>
    </location>
</feature>
<dbReference type="Pfam" id="PF01832">
    <property type="entry name" value="Glucosaminidase"/>
    <property type="match status" value="1"/>
</dbReference>
<gene>
    <name evidence="4" type="ORF">DFO73_102244</name>
</gene>
<keyword evidence="1 2" id="KW-0732">Signal</keyword>
<dbReference type="InterPro" id="IPR001119">
    <property type="entry name" value="SLH_dom"/>
</dbReference>
<evidence type="ECO:0000256" key="2">
    <source>
        <dbReference type="SAM" id="SignalP"/>
    </source>
</evidence>
<dbReference type="SMART" id="SM00047">
    <property type="entry name" value="LYZ2"/>
    <property type="match status" value="1"/>
</dbReference>
<dbReference type="AlphaFoldDB" id="A0A2V3A687"/>
<name>A0A2V3A687_9BACI</name>
<reference evidence="4 5" key="1">
    <citation type="submission" date="2018-05" db="EMBL/GenBank/DDBJ databases">
        <title>Freshwater and sediment microbial communities from various areas in North America, analyzing microbe dynamics in response to fracking.</title>
        <authorList>
            <person name="Lamendella R."/>
        </authorList>
    </citation>
    <scope>NUCLEOTIDE SEQUENCE [LARGE SCALE GENOMIC DNA]</scope>
    <source>
        <strain evidence="4 5">15_TX</strain>
    </source>
</reference>
<evidence type="ECO:0000256" key="1">
    <source>
        <dbReference type="ARBA" id="ARBA00022729"/>
    </source>
</evidence>
<evidence type="ECO:0000313" key="5">
    <source>
        <dbReference type="Proteomes" id="UP000247150"/>
    </source>
</evidence>
<comment type="caution">
    <text evidence="4">The sequence shown here is derived from an EMBL/GenBank/DDBJ whole genome shotgun (WGS) entry which is preliminary data.</text>
</comment>
<dbReference type="PANTHER" id="PTHR43308:SF5">
    <property type="entry name" value="S-LAYER PROTEIN _ PEPTIDOGLYCAN ENDO-BETA-N-ACETYLGLUCOSAMINIDASE"/>
    <property type="match status" value="1"/>
</dbReference>
<dbReference type="InterPro" id="IPR051465">
    <property type="entry name" value="Cell_Envelope_Struct_Comp"/>
</dbReference>